<dbReference type="EMBL" id="MN990733">
    <property type="protein sequence ID" value="QIM10026.1"/>
    <property type="molecule type" value="Genomic_DNA"/>
</dbReference>
<organism evidence="7">
    <name type="scientific">uncultured Prevotella sp</name>
    <dbReference type="NCBI Taxonomy" id="159272"/>
    <lineage>
        <taxon>Bacteria</taxon>
        <taxon>Pseudomonadati</taxon>
        <taxon>Bacteroidota</taxon>
        <taxon>Bacteroidia</taxon>
        <taxon>Bacteroidales</taxon>
        <taxon>Prevotellaceae</taxon>
        <taxon>Prevotella</taxon>
        <taxon>environmental samples</taxon>
    </lineage>
</organism>
<evidence type="ECO:0000256" key="6">
    <source>
        <dbReference type="SAM" id="Phobius"/>
    </source>
</evidence>
<dbReference type="GO" id="GO:0015081">
    <property type="term" value="F:sodium ion transmembrane transporter activity"/>
    <property type="evidence" value="ECO:0007669"/>
    <property type="project" value="InterPro"/>
</dbReference>
<reference evidence="7" key="1">
    <citation type="journal article" date="2020" name="J. ISSAAS">
        <title>Lactobacilli and other gastrointestinal microbiota of Peromyscus leucopus, reservoir host for agents of Lyme disease and other zoonoses in North America.</title>
        <authorList>
            <person name="Milovic A."/>
            <person name="Bassam K."/>
            <person name="Shao H."/>
            <person name="Chatzistamou I."/>
            <person name="Tufts D.M."/>
            <person name="Diuk-Wasser M."/>
            <person name="Barbour A.G."/>
        </authorList>
    </citation>
    <scope>NUCLEOTIDE SEQUENCE</scope>
    <source>
        <strain evidence="7">LL70</strain>
    </source>
</reference>
<comment type="subcellular location">
    <subcellularLocation>
        <location evidence="1">Cell membrane</location>
    </subcellularLocation>
</comment>
<evidence type="ECO:0000256" key="1">
    <source>
        <dbReference type="ARBA" id="ARBA00004236"/>
    </source>
</evidence>
<name>A0A6G8F1C9_9BACT</name>
<evidence type="ECO:0000256" key="3">
    <source>
        <dbReference type="ARBA" id="ARBA00022692"/>
    </source>
</evidence>
<protein>
    <recommendedName>
        <fullName evidence="8">Oxaloacetate decarboxylase</fullName>
    </recommendedName>
</protein>
<dbReference type="NCBIfam" id="NF040909">
    <property type="entry name" value="OadG_rel_small"/>
    <property type="match status" value="1"/>
</dbReference>
<keyword evidence="2" id="KW-1003">Cell membrane</keyword>
<keyword evidence="4 6" id="KW-1133">Transmembrane helix</keyword>
<keyword evidence="3 6" id="KW-0812">Transmembrane</keyword>
<evidence type="ECO:0000256" key="4">
    <source>
        <dbReference type="ARBA" id="ARBA00022989"/>
    </source>
</evidence>
<dbReference type="InterPro" id="IPR005899">
    <property type="entry name" value="Na_pump_deCOase"/>
</dbReference>
<accession>A0A6G8F1C9</accession>
<dbReference type="GO" id="GO:0036376">
    <property type="term" value="P:sodium ion export across plasma membrane"/>
    <property type="evidence" value="ECO:0007669"/>
    <property type="project" value="InterPro"/>
</dbReference>
<sequence length="81" mass="8557">MEIGLTLMIVGMVTVFVVLLIIINLSKLLIGIVNKVAPEEEVKHKAAPASAAIPQDIMEVIHQTVAQVTGGKGTVANVEKL</sequence>
<dbReference type="Pfam" id="PF04277">
    <property type="entry name" value="OAD_gamma"/>
    <property type="match status" value="1"/>
</dbReference>
<evidence type="ECO:0008006" key="8">
    <source>
        <dbReference type="Google" id="ProtNLM"/>
    </source>
</evidence>
<dbReference type="GO" id="GO:0005886">
    <property type="term" value="C:plasma membrane"/>
    <property type="evidence" value="ECO:0007669"/>
    <property type="project" value="UniProtKB-SubCell"/>
</dbReference>
<dbReference type="AlphaFoldDB" id="A0A6G8F1C9"/>
<keyword evidence="5 6" id="KW-0472">Membrane</keyword>
<evidence type="ECO:0000313" key="7">
    <source>
        <dbReference type="EMBL" id="QIM10026.1"/>
    </source>
</evidence>
<feature type="transmembrane region" description="Helical" evidence="6">
    <location>
        <begin position="6"/>
        <end position="25"/>
    </location>
</feature>
<gene>
    <name evidence="7" type="ORF">Prevot485_1250</name>
</gene>
<evidence type="ECO:0000256" key="2">
    <source>
        <dbReference type="ARBA" id="ARBA00022475"/>
    </source>
</evidence>
<evidence type="ECO:0000256" key="5">
    <source>
        <dbReference type="ARBA" id="ARBA00023136"/>
    </source>
</evidence>
<proteinExistence type="predicted"/>